<evidence type="ECO:0000256" key="1">
    <source>
        <dbReference type="SAM" id="MobiDB-lite"/>
    </source>
</evidence>
<evidence type="ECO:0000313" key="4">
    <source>
        <dbReference type="WBParaSite" id="TCLT_0000968101-mRNA-1"/>
    </source>
</evidence>
<evidence type="ECO:0000313" key="3">
    <source>
        <dbReference type="Proteomes" id="UP000276776"/>
    </source>
</evidence>
<reference evidence="2 3" key="2">
    <citation type="submission" date="2018-11" db="EMBL/GenBank/DDBJ databases">
        <authorList>
            <consortium name="Pathogen Informatics"/>
        </authorList>
    </citation>
    <scope>NUCLEOTIDE SEQUENCE [LARGE SCALE GENOMIC DNA]</scope>
</reference>
<dbReference type="WBParaSite" id="TCLT_0000968101-mRNA-1">
    <property type="protein sequence ID" value="TCLT_0000968101-mRNA-1"/>
    <property type="gene ID" value="TCLT_0000968101"/>
</dbReference>
<protein>
    <submittedName>
        <fullName evidence="4">Myb-like domain-containing protein</fullName>
    </submittedName>
</protein>
<proteinExistence type="predicted"/>
<sequence>MRAKPAYLPDKGYLNENGIPIYHISRTVLTPEQLQRIKDCGVKFRAGKFSKEENDQIKRNWKKYAEANNIELSQAYKFAGGSRYLMDRDKWKDMLQFQAKTNFIPLMCKGLNDRLGRQVIARMFHLFHPYAKQRPKWNNELQKKFEELYAEGLPSEVISLRLKRPKTVVDHHISLLRLRKGNLNNDDVQEIEFDDSTRQVIYDFIKKRLTRRHIPLGLENMFPPETTNYNVADFAMLEDQEKAMSFIPWVVLTRSMLRPVPVIRKIWSMEVEKLRDACKRFDGDTLKATNACFPQVPSISVGEYKRSLKLILEQNPVYPKNIDTDLLQKRIMEQNLVGYCTNGLLESEYLKRISYRQLKNFLSKNQIFLSFPLCDWIKILLKYLDTLDENSRQWVCKWKPIKDIYLEFMRKTGKNIDGADDNEEKAGKYDLVTLDSSNQIKESCVNGSKENNGVEKHLLKEEITFYRNQHENVIEKLKRLVESRLALFDDSRQQKFARKLERAMKKDEKIVALRKLIEKMISKLEDEDERKLSKKYRKIIKKYLMVSEKTTCADFNEKDTVVENGGSIGNNGMEEFSECQASYGKELPVEVCCENEKEVDENVVVKVSRKNRKRKASEMNVHDEKRRRNSLAYQCN</sequence>
<dbReference type="OMA" id="MCEGFND"/>
<keyword evidence="3" id="KW-1185">Reference proteome</keyword>
<reference evidence="4" key="1">
    <citation type="submission" date="2017-02" db="UniProtKB">
        <authorList>
            <consortium name="WormBaseParasite"/>
        </authorList>
    </citation>
    <scope>IDENTIFICATION</scope>
</reference>
<dbReference type="Proteomes" id="UP000276776">
    <property type="component" value="Unassembled WGS sequence"/>
</dbReference>
<evidence type="ECO:0000313" key="2">
    <source>
        <dbReference type="EMBL" id="VDN07321.1"/>
    </source>
</evidence>
<feature type="region of interest" description="Disordered" evidence="1">
    <location>
        <begin position="611"/>
        <end position="636"/>
    </location>
</feature>
<dbReference type="EMBL" id="UYYF01004851">
    <property type="protein sequence ID" value="VDN07321.1"/>
    <property type="molecule type" value="Genomic_DNA"/>
</dbReference>
<name>A0A0N5D975_THECL</name>
<dbReference type="AlphaFoldDB" id="A0A0N5D975"/>
<feature type="compositionally biased region" description="Basic and acidic residues" evidence="1">
    <location>
        <begin position="616"/>
        <end position="626"/>
    </location>
</feature>
<gene>
    <name evidence="2" type="ORF">TCLT_LOCUS9670</name>
</gene>
<accession>A0A0N5D975</accession>
<dbReference type="STRING" id="103827.A0A0N5D975"/>
<dbReference type="OrthoDB" id="5784738at2759"/>
<organism evidence="4">
    <name type="scientific">Thelazia callipaeda</name>
    <name type="common">Oriental eyeworm</name>
    <name type="synonym">Parasitic nematode</name>
    <dbReference type="NCBI Taxonomy" id="103827"/>
    <lineage>
        <taxon>Eukaryota</taxon>
        <taxon>Metazoa</taxon>
        <taxon>Ecdysozoa</taxon>
        <taxon>Nematoda</taxon>
        <taxon>Chromadorea</taxon>
        <taxon>Rhabditida</taxon>
        <taxon>Spirurina</taxon>
        <taxon>Spiruromorpha</taxon>
        <taxon>Thelazioidea</taxon>
        <taxon>Thelaziidae</taxon>
        <taxon>Thelazia</taxon>
    </lineage>
</organism>